<dbReference type="EMBL" id="CM056741">
    <property type="protein sequence ID" value="KAJ8685934.1"/>
    <property type="molecule type" value="Genomic_DNA"/>
</dbReference>
<keyword evidence="2" id="KW-1185">Reference proteome</keyword>
<reference evidence="1" key="1">
    <citation type="submission" date="2023-04" db="EMBL/GenBank/DDBJ databases">
        <title>A chromosome-level genome assembly of the parasitoid wasp Eretmocerus hayati.</title>
        <authorList>
            <person name="Zhong Y."/>
            <person name="Liu S."/>
            <person name="Liu Y."/>
        </authorList>
    </citation>
    <scope>NUCLEOTIDE SEQUENCE</scope>
    <source>
        <strain evidence="1">ZJU_SS_LIU_2023</strain>
    </source>
</reference>
<protein>
    <submittedName>
        <fullName evidence="1">Uncharacterized protein</fullName>
    </submittedName>
</protein>
<gene>
    <name evidence="1" type="ORF">QAD02_021727</name>
</gene>
<feature type="non-terminal residue" evidence="1">
    <location>
        <position position="122"/>
    </location>
</feature>
<name>A0ACC2PRJ2_9HYME</name>
<accession>A0ACC2PRJ2</accession>
<feature type="non-terminal residue" evidence="1">
    <location>
        <position position="1"/>
    </location>
</feature>
<evidence type="ECO:0000313" key="2">
    <source>
        <dbReference type="Proteomes" id="UP001239111"/>
    </source>
</evidence>
<organism evidence="1 2">
    <name type="scientific">Eretmocerus hayati</name>
    <dbReference type="NCBI Taxonomy" id="131215"/>
    <lineage>
        <taxon>Eukaryota</taxon>
        <taxon>Metazoa</taxon>
        <taxon>Ecdysozoa</taxon>
        <taxon>Arthropoda</taxon>
        <taxon>Hexapoda</taxon>
        <taxon>Insecta</taxon>
        <taxon>Pterygota</taxon>
        <taxon>Neoptera</taxon>
        <taxon>Endopterygota</taxon>
        <taxon>Hymenoptera</taxon>
        <taxon>Apocrita</taxon>
        <taxon>Proctotrupomorpha</taxon>
        <taxon>Chalcidoidea</taxon>
        <taxon>Aphelinidae</taxon>
        <taxon>Aphelininae</taxon>
        <taxon>Eretmocerus</taxon>
    </lineage>
</organism>
<sequence>DDRVSKEIHNQRIHSGVHKLFSKHVLGIGSGSRGIVYDGRLFGPLNHDEDFIGADYLLMEKVSNNMYGNEILKFLSNRRSSYNGKRGAEPISDDVIFKMISILVPRPDLRSRSAISFYGDVH</sequence>
<comment type="caution">
    <text evidence="1">The sequence shown here is derived from an EMBL/GenBank/DDBJ whole genome shotgun (WGS) entry which is preliminary data.</text>
</comment>
<evidence type="ECO:0000313" key="1">
    <source>
        <dbReference type="EMBL" id="KAJ8685934.1"/>
    </source>
</evidence>
<dbReference type="Proteomes" id="UP001239111">
    <property type="component" value="Chromosome 1"/>
</dbReference>
<proteinExistence type="predicted"/>